<feature type="transmembrane region" description="Helical" evidence="1">
    <location>
        <begin position="12"/>
        <end position="31"/>
    </location>
</feature>
<comment type="caution">
    <text evidence="2">The sequence shown here is derived from an EMBL/GenBank/DDBJ whole genome shotgun (WGS) entry which is preliminary data.</text>
</comment>
<evidence type="ECO:0000313" key="3">
    <source>
        <dbReference type="Proteomes" id="UP000033451"/>
    </source>
</evidence>
<dbReference type="AlphaFoldDB" id="A0A0F0LZD3"/>
<reference evidence="2 3" key="1">
    <citation type="submission" date="2015-02" db="EMBL/GenBank/DDBJ databases">
        <title>Draft genome sequences of ten Microbacterium spp. with emphasis on heavy metal contaminated environments.</title>
        <authorList>
            <person name="Corretto E."/>
        </authorList>
    </citation>
    <scope>NUCLEOTIDE SEQUENCE [LARGE SCALE GENOMIC DNA]</scope>
    <source>
        <strain evidence="2 3">DSM 18659</strain>
    </source>
</reference>
<dbReference type="Proteomes" id="UP000033451">
    <property type="component" value="Unassembled WGS sequence"/>
</dbReference>
<evidence type="ECO:0000256" key="1">
    <source>
        <dbReference type="SAM" id="Phobius"/>
    </source>
</evidence>
<accession>A0A0F0LZD3</accession>
<keyword evidence="1" id="KW-0812">Transmembrane</keyword>
<gene>
    <name evidence="2" type="ORF">RR49_00309</name>
</gene>
<sequence>MSTDGPTSLLSSVWRGALVLLGTAVCVWIAASLIQQVWVVLVIVAGVAVVVSAAVIVLRWWWRRRQW</sequence>
<keyword evidence="1" id="KW-1133">Transmembrane helix</keyword>
<organism evidence="2 3">
    <name type="scientific">Microbacterium ginsengisoli</name>
    <dbReference type="NCBI Taxonomy" id="400772"/>
    <lineage>
        <taxon>Bacteria</taxon>
        <taxon>Bacillati</taxon>
        <taxon>Actinomycetota</taxon>
        <taxon>Actinomycetes</taxon>
        <taxon>Micrococcales</taxon>
        <taxon>Microbacteriaceae</taxon>
        <taxon>Microbacterium</taxon>
    </lineage>
</organism>
<keyword evidence="1" id="KW-0472">Membrane</keyword>
<dbReference type="PATRIC" id="fig|400772.4.peg.335"/>
<dbReference type="STRING" id="400772.RR49_00309"/>
<dbReference type="OrthoDB" id="9919353at2"/>
<protein>
    <submittedName>
        <fullName evidence="2">Uncharacterized protein</fullName>
    </submittedName>
</protein>
<dbReference type="EMBL" id="JYIY01000049">
    <property type="protein sequence ID" value="KJL42011.1"/>
    <property type="molecule type" value="Genomic_DNA"/>
</dbReference>
<dbReference type="RefSeq" id="WP_045246106.1">
    <property type="nucleotide sequence ID" value="NZ_JYIY01000049.1"/>
</dbReference>
<feature type="transmembrane region" description="Helical" evidence="1">
    <location>
        <begin position="37"/>
        <end position="62"/>
    </location>
</feature>
<evidence type="ECO:0000313" key="2">
    <source>
        <dbReference type="EMBL" id="KJL42011.1"/>
    </source>
</evidence>
<keyword evidence="3" id="KW-1185">Reference proteome</keyword>
<proteinExistence type="predicted"/>
<name>A0A0F0LZD3_9MICO</name>